<reference evidence="1 2" key="1">
    <citation type="journal article" date="2008" name="Nat. Biotechnol.">
        <title>Genome sequencing and analysis of the filamentous fungus Penicillium chrysogenum.</title>
        <authorList>
            <person name="van den Berg M.A."/>
            <person name="Albang R."/>
            <person name="Albermann K."/>
            <person name="Badger J.H."/>
            <person name="Daran J.-M."/>
            <person name="Driessen A.J.M."/>
            <person name="Garcia-Estrada C."/>
            <person name="Fedorova N.D."/>
            <person name="Harris D.M."/>
            <person name="Heijne W.H.M."/>
            <person name="Joardar V.S."/>
            <person name="Kiel J.A.K.W."/>
            <person name="Kovalchuk A."/>
            <person name="Martin J.F."/>
            <person name="Nierman W.C."/>
            <person name="Nijland J.G."/>
            <person name="Pronk J.T."/>
            <person name="Roubos J.A."/>
            <person name="van der Klei I.J."/>
            <person name="van Peij N.N.M.E."/>
            <person name="Veenhuis M."/>
            <person name="von Doehren H."/>
            <person name="Wagner C."/>
            <person name="Wortman J.R."/>
            <person name="Bovenberg R.A.L."/>
        </authorList>
    </citation>
    <scope>NUCLEOTIDE SEQUENCE [LARGE SCALE GENOMIC DNA]</scope>
    <source>
        <strain evidence="2">ATCC 28089 / DSM 1075 / NRRL 1951 / Wisconsin 54-1255</strain>
    </source>
</reference>
<protein>
    <submittedName>
        <fullName evidence="1">Uncharacterized protein</fullName>
    </submittedName>
</protein>
<dbReference type="Proteomes" id="UP000000724">
    <property type="component" value="Contig Pc00c21"/>
</dbReference>
<proteinExistence type="predicted"/>
<name>B6HMZ7_PENRW</name>
<organism evidence="1 2">
    <name type="scientific">Penicillium rubens (strain ATCC 28089 / DSM 1075 / NRRL 1951 / Wisconsin 54-1255)</name>
    <name type="common">Penicillium chrysogenum</name>
    <dbReference type="NCBI Taxonomy" id="500485"/>
    <lineage>
        <taxon>Eukaryota</taxon>
        <taxon>Fungi</taxon>
        <taxon>Dikarya</taxon>
        <taxon>Ascomycota</taxon>
        <taxon>Pezizomycotina</taxon>
        <taxon>Eurotiomycetes</taxon>
        <taxon>Eurotiomycetidae</taxon>
        <taxon>Eurotiales</taxon>
        <taxon>Aspergillaceae</taxon>
        <taxon>Penicillium</taxon>
        <taxon>Penicillium chrysogenum species complex</taxon>
    </lineage>
</organism>
<accession>B6HMZ7</accession>
<evidence type="ECO:0000313" key="2">
    <source>
        <dbReference type="Proteomes" id="UP000000724"/>
    </source>
</evidence>
<dbReference type="AlphaFoldDB" id="B6HMZ7"/>
<sequence length="125" mass="13439">MSGMFVCLAPWLPPLQGHKKGAGDVITRAWTLGTLGRARVVQLLIHGKRYLGPRQSRDTAVIQPALAPPNFKSRFTMSQSVGLLSLVGNWTKDRNDMLRDEGAVAKGAVYVMGSGCPLIASHATP</sequence>
<gene>
    <name evidence="1" type="ORF">Pc21g22170</name>
    <name evidence="1" type="ORF">PCH_Pc21g22170</name>
</gene>
<dbReference type="EMBL" id="AM920436">
    <property type="protein sequence ID" value="CAP97114.1"/>
    <property type="molecule type" value="Genomic_DNA"/>
</dbReference>
<dbReference type="VEuPathDB" id="FungiDB:PCH_Pc21g22170"/>
<keyword evidence="2" id="KW-1185">Reference proteome</keyword>
<evidence type="ECO:0000313" key="1">
    <source>
        <dbReference type="EMBL" id="CAP97114.1"/>
    </source>
</evidence>
<dbReference type="HOGENOM" id="CLU_1993376_0_0_1"/>